<reference evidence="15 16" key="1">
    <citation type="submission" date="2020-08" db="EMBL/GenBank/DDBJ databases">
        <authorList>
            <person name="Liu C."/>
            <person name="Sun Q."/>
        </authorList>
    </citation>
    <scope>NUCLEOTIDE SEQUENCE [LARGE SCALE GENOMIC DNA]</scope>
    <source>
        <strain evidence="15 16">NSJ-38</strain>
    </source>
</reference>
<keyword evidence="9" id="KW-0862">Zinc</keyword>
<keyword evidence="16" id="KW-1185">Reference proteome</keyword>
<evidence type="ECO:0000313" key="16">
    <source>
        <dbReference type="Proteomes" id="UP000515823"/>
    </source>
</evidence>
<keyword evidence="5 15" id="KW-0645">Protease</keyword>
<proteinExistence type="inferred from homology"/>
<comment type="cofactor">
    <cofactor evidence="1">
        <name>Zn(2+)</name>
        <dbReference type="ChEBI" id="CHEBI:29105"/>
    </cofactor>
</comment>
<evidence type="ECO:0000256" key="2">
    <source>
        <dbReference type="ARBA" id="ARBA00004651"/>
    </source>
</evidence>
<dbReference type="GO" id="GO:0005886">
    <property type="term" value="C:plasma membrane"/>
    <property type="evidence" value="ECO:0007669"/>
    <property type="project" value="UniProtKB-SubCell"/>
</dbReference>
<evidence type="ECO:0000256" key="4">
    <source>
        <dbReference type="ARBA" id="ARBA00022475"/>
    </source>
</evidence>
<dbReference type="PANTHER" id="PTHR35864">
    <property type="entry name" value="ZINC METALLOPROTEASE MJ0611-RELATED"/>
    <property type="match status" value="1"/>
</dbReference>
<keyword evidence="12 13" id="KW-0472">Membrane</keyword>
<accession>A0A7G9G7C5</accession>
<dbReference type="Proteomes" id="UP000515823">
    <property type="component" value="Chromosome"/>
</dbReference>
<keyword evidence="7" id="KW-0479">Metal-binding</keyword>
<dbReference type="InterPro" id="IPR052348">
    <property type="entry name" value="Metallopeptidase_M50B"/>
</dbReference>
<evidence type="ECO:0000256" key="1">
    <source>
        <dbReference type="ARBA" id="ARBA00001947"/>
    </source>
</evidence>
<evidence type="ECO:0000256" key="5">
    <source>
        <dbReference type="ARBA" id="ARBA00022670"/>
    </source>
</evidence>
<name>A0A7G9G7C5_9FIRM</name>
<dbReference type="GO" id="GO:0046872">
    <property type="term" value="F:metal ion binding"/>
    <property type="evidence" value="ECO:0007669"/>
    <property type="project" value="UniProtKB-KW"/>
</dbReference>
<dbReference type="InterPro" id="IPR044537">
    <property type="entry name" value="Rip2-like"/>
</dbReference>
<dbReference type="PANTHER" id="PTHR35864:SF1">
    <property type="entry name" value="ZINC METALLOPROTEASE YWHC-RELATED"/>
    <property type="match status" value="1"/>
</dbReference>
<dbReference type="InterPro" id="IPR008915">
    <property type="entry name" value="Peptidase_M50"/>
</dbReference>
<organism evidence="15 16">
    <name type="scientific">Qiania dongpingensis</name>
    <dbReference type="NCBI Taxonomy" id="2763669"/>
    <lineage>
        <taxon>Bacteria</taxon>
        <taxon>Bacillati</taxon>
        <taxon>Bacillota</taxon>
        <taxon>Clostridia</taxon>
        <taxon>Lachnospirales</taxon>
        <taxon>Lachnospiraceae</taxon>
        <taxon>Qiania</taxon>
    </lineage>
</organism>
<evidence type="ECO:0000256" key="9">
    <source>
        <dbReference type="ARBA" id="ARBA00022833"/>
    </source>
</evidence>
<evidence type="ECO:0000256" key="6">
    <source>
        <dbReference type="ARBA" id="ARBA00022692"/>
    </source>
</evidence>
<comment type="similarity">
    <text evidence="3">Belongs to the peptidase M50B family.</text>
</comment>
<feature type="transmembrane region" description="Helical" evidence="13">
    <location>
        <begin position="20"/>
        <end position="43"/>
    </location>
</feature>
<gene>
    <name evidence="15" type="ORF">H9Q78_06225</name>
</gene>
<evidence type="ECO:0000256" key="13">
    <source>
        <dbReference type="SAM" id="Phobius"/>
    </source>
</evidence>
<comment type="subcellular location">
    <subcellularLocation>
        <location evidence="2">Cell membrane</location>
        <topology evidence="2">Multi-pass membrane protein</topology>
    </subcellularLocation>
</comment>
<evidence type="ECO:0000256" key="8">
    <source>
        <dbReference type="ARBA" id="ARBA00022801"/>
    </source>
</evidence>
<evidence type="ECO:0000256" key="3">
    <source>
        <dbReference type="ARBA" id="ARBA00007931"/>
    </source>
</evidence>
<evidence type="ECO:0000313" key="15">
    <source>
        <dbReference type="EMBL" id="QNM06707.1"/>
    </source>
</evidence>
<dbReference type="Pfam" id="PF02163">
    <property type="entry name" value="Peptidase_M50"/>
    <property type="match status" value="1"/>
</dbReference>
<keyword evidence="10 13" id="KW-1133">Transmembrane helix</keyword>
<feature type="transmembrane region" description="Helical" evidence="13">
    <location>
        <begin position="185"/>
        <end position="209"/>
    </location>
</feature>
<feature type="transmembrane region" description="Helical" evidence="13">
    <location>
        <begin position="100"/>
        <end position="122"/>
    </location>
</feature>
<feature type="domain" description="Peptidase M50" evidence="14">
    <location>
        <begin position="135"/>
        <end position="194"/>
    </location>
</feature>
<dbReference type="CDD" id="cd06158">
    <property type="entry name" value="S2P-M50_like_1"/>
    <property type="match status" value="1"/>
</dbReference>
<keyword evidence="11" id="KW-0482">Metalloprotease</keyword>
<feature type="transmembrane region" description="Helical" evidence="13">
    <location>
        <begin position="134"/>
        <end position="155"/>
    </location>
</feature>
<dbReference type="EMBL" id="CP060634">
    <property type="protein sequence ID" value="QNM06707.1"/>
    <property type="molecule type" value="Genomic_DNA"/>
</dbReference>
<feature type="transmembrane region" description="Helical" evidence="13">
    <location>
        <begin position="64"/>
        <end position="80"/>
    </location>
</feature>
<dbReference type="KEGG" id="qdo:H9Q78_06225"/>
<evidence type="ECO:0000256" key="11">
    <source>
        <dbReference type="ARBA" id="ARBA00023049"/>
    </source>
</evidence>
<dbReference type="GO" id="GO:0006508">
    <property type="term" value="P:proteolysis"/>
    <property type="evidence" value="ECO:0007669"/>
    <property type="project" value="UniProtKB-KW"/>
</dbReference>
<dbReference type="RefSeq" id="WP_249304346.1">
    <property type="nucleotide sequence ID" value="NZ_CP060634.1"/>
</dbReference>
<evidence type="ECO:0000256" key="7">
    <source>
        <dbReference type="ARBA" id="ARBA00022723"/>
    </source>
</evidence>
<evidence type="ECO:0000256" key="10">
    <source>
        <dbReference type="ARBA" id="ARBA00022989"/>
    </source>
</evidence>
<protein>
    <submittedName>
        <fullName evidence="15">Site-2 protease family protein</fullName>
    </submittedName>
</protein>
<evidence type="ECO:0000256" key="12">
    <source>
        <dbReference type="ARBA" id="ARBA00023136"/>
    </source>
</evidence>
<evidence type="ECO:0000259" key="14">
    <source>
        <dbReference type="Pfam" id="PF02163"/>
    </source>
</evidence>
<keyword evidence="6 13" id="KW-0812">Transmembrane</keyword>
<keyword evidence="4" id="KW-1003">Cell membrane</keyword>
<dbReference type="GO" id="GO:0008237">
    <property type="term" value="F:metallopeptidase activity"/>
    <property type="evidence" value="ECO:0007669"/>
    <property type="project" value="UniProtKB-KW"/>
</dbReference>
<keyword evidence="8" id="KW-0378">Hydrolase</keyword>
<dbReference type="AlphaFoldDB" id="A0A7G9G7C5"/>
<sequence length="233" mass="26202">MYFLRNLLVGSYLYRQLTVLMYTAPAILLAISFHEFAHGYMSVRLGDSTPRRDGRLTLNPFRHLDLWGTLCLLLFHVGWAKPIRVNVRNYKKPRRDMVLVALAGPVMNFVLAFLAMLLYGLLFKQGSLSGVLGYLRQLFYYSAVINVGLGLFNLIPLPPLDGSVVLAELAPAAGKFFARIRRYSVWILAGLLFLGILSVPLSAGSDLILNGFWKMVRRILGIDMFRMNGGMTI</sequence>